<sequence length="86" mass="9463">MNDDARKTRDVPTQATRSPNISTENQPEGAARRPSDTLDREPDRDPMSGGAIPSNYDPVAMTRRGEEEDTRAGQEEAGAKSRRSPH</sequence>
<dbReference type="Proteomes" id="UP001059971">
    <property type="component" value="Chromosome 1"/>
</dbReference>
<dbReference type="EMBL" id="AP018817">
    <property type="protein sequence ID" value="BBF70565.1"/>
    <property type="molecule type" value="Genomic_DNA"/>
</dbReference>
<feature type="compositionally biased region" description="Basic and acidic residues" evidence="1">
    <location>
        <begin position="30"/>
        <end position="46"/>
    </location>
</feature>
<reference evidence="2" key="1">
    <citation type="submission" date="2018-07" db="EMBL/GenBank/DDBJ databases">
        <title>Complete genome sequence of Sphingomonas bisphenolicum strain AO1, a bisphenol A degradative bacterium isolated from Japanese farm field.</title>
        <authorList>
            <person name="Murakami M."/>
            <person name="Koh M."/>
            <person name="Koba S."/>
            <person name="Matsumura Y."/>
        </authorList>
    </citation>
    <scope>NUCLEOTIDE SEQUENCE</scope>
    <source>
        <strain evidence="2">AO1</strain>
    </source>
</reference>
<feature type="compositionally biased region" description="Basic and acidic residues" evidence="1">
    <location>
        <begin position="63"/>
        <end position="79"/>
    </location>
</feature>
<evidence type="ECO:0000256" key="1">
    <source>
        <dbReference type="SAM" id="MobiDB-lite"/>
    </source>
</evidence>
<feature type="compositionally biased region" description="Polar residues" evidence="1">
    <location>
        <begin position="11"/>
        <end position="26"/>
    </location>
</feature>
<name>A0ABN5WJX6_9SPHN</name>
<feature type="region of interest" description="Disordered" evidence="1">
    <location>
        <begin position="1"/>
        <end position="86"/>
    </location>
</feature>
<organism evidence="2 3">
    <name type="scientific">Sphingomonas bisphenolicum</name>
    <dbReference type="NCBI Taxonomy" id="296544"/>
    <lineage>
        <taxon>Bacteria</taxon>
        <taxon>Pseudomonadati</taxon>
        <taxon>Pseudomonadota</taxon>
        <taxon>Alphaproteobacteria</taxon>
        <taxon>Sphingomonadales</taxon>
        <taxon>Sphingomonadaceae</taxon>
        <taxon>Sphingomonas</taxon>
    </lineage>
</organism>
<accession>A0ABN5WJX6</accession>
<gene>
    <name evidence="2" type="ORF">SBA_ch1_27650</name>
</gene>
<protein>
    <submittedName>
        <fullName evidence="2">Uncharacterized protein</fullName>
    </submittedName>
</protein>
<dbReference type="RefSeq" id="WP_120249863.1">
    <property type="nucleotide sequence ID" value="NZ_AP018817.1"/>
</dbReference>
<proteinExistence type="predicted"/>
<evidence type="ECO:0000313" key="2">
    <source>
        <dbReference type="EMBL" id="BBF70565.1"/>
    </source>
</evidence>
<evidence type="ECO:0000313" key="3">
    <source>
        <dbReference type="Proteomes" id="UP001059971"/>
    </source>
</evidence>
<keyword evidence="3" id="KW-1185">Reference proteome</keyword>
<feature type="compositionally biased region" description="Basic and acidic residues" evidence="1">
    <location>
        <begin position="1"/>
        <end position="10"/>
    </location>
</feature>